<name>A0A848FIE1_9BURK</name>
<dbReference type="RefSeq" id="WP_169162872.1">
    <property type="nucleotide sequence ID" value="NZ_JABBFW010000025.1"/>
</dbReference>
<reference evidence="1 2" key="1">
    <citation type="submission" date="2020-04" db="EMBL/GenBank/DDBJ databases">
        <title>Azohydromonas sp. isolated from soil.</title>
        <authorList>
            <person name="Dahal R.H."/>
        </authorList>
    </citation>
    <scope>NUCLEOTIDE SEQUENCE [LARGE SCALE GENOMIC DNA]</scope>
    <source>
        <strain evidence="1 2">G-1-1-14</strain>
    </source>
</reference>
<sequence length="120" mass="12959">MSHQQVNENAVAAALQGNLGVPGAHPILETRTAPLPYAYVGHAVLLGPRDNHAADDAATVYEHPNCSTGSFTIELRKTGMTGTDRKWVVDIQPGPGSFELKQEIERCIHAAVAGNWEVRF</sequence>
<proteinExistence type="predicted"/>
<protein>
    <submittedName>
        <fullName evidence="1">Uncharacterized protein</fullName>
    </submittedName>
</protein>
<keyword evidence="2" id="KW-1185">Reference proteome</keyword>
<accession>A0A848FIE1</accession>
<evidence type="ECO:0000313" key="2">
    <source>
        <dbReference type="Proteomes" id="UP000574067"/>
    </source>
</evidence>
<dbReference type="Proteomes" id="UP000574067">
    <property type="component" value="Unassembled WGS sequence"/>
</dbReference>
<evidence type="ECO:0000313" key="1">
    <source>
        <dbReference type="EMBL" id="NML17970.1"/>
    </source>
</evidence>
<dbReference type="EMBL" id="JABBFW010000025">
    <property type="protein sequence ID" value="NML17970.1"/>
    <property type="molecule type" value="Genomic_DNA"/>
</dbReference>
<organism evidence="1 2">
    <name type="scientific">Azohydromonas caseinilytica</name>
    <dbReference type="NCBI Taxonomy" id="2728836"/>
    <lineage>
        <taxon>Bacteria</taxon>
        <taxon>Pseudomonadati</taxon>
        <taxon>Pseudomonadota</taxon>
        <taxon>Betaproteobacteria</taxon>
        <taxon>Burkholderiales</taxon>
        <taxon>Sphaerotilaceae</taxon>
        <taxon>Azohydromonas</taxon>
    </lineage>
</organism>
<gene>
    <name evidence="1" type="ORF">HHL10_23655</name>
</gene>
<comment type="caution">
    <text evidence="1">The sequence shown here is derived from an EMBL/GenBank/DDBJ whole genome shotgun (WGS) entry which is preliminary data.</text>
</comment>
<dbReference type="AlphaFoldDB" id="A0A848FIE1"/>